<accession>A0A7W2F7W0</accession>
<organism evidence="1 2">
    <name type="scientific">Rugamonas apoptosis</name>
    <dbReference type="NCBI Taxonomy" id="2758570"/>
    <lineage>
        <taxon>Bacteria</taxon>
        <taxon>Pseudomonadati</taxon>
        <taxon>Pseudomonadota</taxon>
        <taxon>Betaproteobacteria</taxon>
        <taxon>Burkholderiales</taxon>
        <taxon>Oxalobacteraceae</taxon>
        <taxon>Telluria group</taxon>
        <taxon>Rugamonas</taxon>
    </lineage>
</organism>
<protein>
    <submittedName>
        <fullName evidence="1">Uncharacterized protein</fullName>
    </submittedName>
</protein>
<comment type="caution">
    <text evidence="1">The sequence shown here is derived from an EMBL/GenBank/DDBJ whole genome shotgun (WGS) entry which is preliminary data.</text>
</comment>
<dbReference type="AlphaFoldDB" id="A0A7W2F7W0"/>
<keyword evidence="2" id="KW-1185">Reference proteome</keyword>
<dbReference type="Proteomes" id="UP000573499">
    <property type="component" value="Unassembled WGS sequence"/>
</dbReference>
<evidence type="ECO:0000313" key="1">
    <source>
        <dbReference type="EMBL" id="MBA5686706.1"/>
    </source>
</evidence>
<reference evidence="1 2" key="1">
    <citation type="submission" date="2020-07" db="EMBL/GenBank/DDBJ databases">
        <title>Novel species isolated from subtropical streams in China.</title>
        <authorList>
            <person name="Lu H."/>
        </authorList>
    </citation>
    <scope>NUCLEOTIDE SEQUENCE [LARGE SCALE GENOMIC DNA]</scope>
    <source>
        <strain evidence="1 2">LX47W</strain>
    </source>
</reference>
<evidence type="ECO:0000313" key="2">
    <source>
        <dbReference type="Proteomes" id="UP000573499"/>
    </source>
</evidence>
<name>A0A7W2F7W0_9BURK</name>
<dbReference type="RefSeq" id="WP_182152573.1">
    <property type="nucleotide sequence ID" value="NZ_JACEZU010000003.1"/>
</dbReference>
<dbReference type="EMBL" id="JACEZU010000003">
    <property type="protein sequence ID" value="MBA5686706.1"/>
    <property type="molecule type" value="Genomic_DNA"/>
</dbReference>
<sequence>MSAVTFITGAWDYLTRALAAVEPPKVAAAQLWHRAYGYQPIEGISTATIIHASLYGSTLQLNVVFPLLPSKPWGVFELPASAVQHFAQKRRFKFSAPAELYGARVELHTGPQFQHDGYPRSRVIGVKVLSTAPPDTTH</sequence>
<gene>
    <name evidence="1" type="ORF">H3H39_06515</name>
</gene>
<proteinExistence type="predicted"/>